<organism evidence="1 2">
    <name type="scientific">Musa troglodytarum</name>
    <name type="common">fe'i banana</name>
    <dbReference type="NCBI Taxonomy" id="320322"/>
    <lineage>
        <taxon>Eukaryota</taxon>
        <taxon>Viridiplantae</taxon>
        <taxon>Streptophyta</taxon>
        <taxon>Embryophyta</taxon>
        <taxon>Tracheophyta</taxon>
        <taxon>Spermatophyta</taxon>
        <taxon>Magnoliopsida</taxon>
        <taxon>Liliopsida</taxon>
        <taxon>Zingiberales</taxon>
        <taxon>Musaceae</taxon>
        <taxon>Musa</taxon>
    </lineage>
</organism>
<sequence>MTVETTTSRAIVGIAWLMVGGRDENPCKKPLPLVKELPIVLSFTKLSSKRWYRVDRLLNPDPIQIRWYQSNNHVEGDHKTYL</sequence>
<dbReference type="AlphaFoldDB" id="A0A9E7FHZ2"/>
<reference evidence="1" key="1">
    <citation type="submission" date="2022-05" db="EMBL/GenBank/DDBJ databases">
        <title>The Musa troglodytarum L. genome provides insights into the mechanism of non-climacteric behaviour and enrichment of carotenoids.</title>
        <authorList>
            <person name="Wang J."/>
        </authorList>
    </citation>
    <scope>NUCLEOTIDE SEQUENCE</scope>
    <source>
        <tissue evidence="1">Leaf</tissue>
    </source>
</reference>
<proteinExistence type="predicted"/>
<dbReference type="Proteomes" id="UP001055439">
    <property type="component" value="Chromosome 4"/>
</dbReference>
<protein>
    <submittedName>
        <fullName evidence="1">Uncharacterized protein</fullName>
    </submittedName>
</protein>
<dbReference type="EMBL" id="CP097506">
    <property type="protein sequence ID" value="URD95467.1"/>
    <property type="molecule type" value="Genomic_DNA"/>
</dbReference>
<evidence type="ECO:0000313" key="2">
    <source>
        <dbReference type="Proteomes" id="UP001055439"/>
    </source>
</evidence>
<keyword evidence="2" id="KW-1185">Reference proteome</keyword>
<evidence type="ECO:0000313" key="1">
    <source>
        <dbReference type="EMBL" id="URD95467.1"/>
    </source>
</evidence>
<name>A0A9E7FHZ2_9LILI</name>
<accession>A0A9E7FHZ2</accession>
<gene>
    <name evidence="1" type="ORF">MUK42_30019</name>
</gene>